<organism evidence="2 3">
    <name type="scientific">Paenibacillus hexagrammi</name>
    <dbReference type="NCBI Taxonomy" id="2908839"/>
    <lineage>
        <taxon>Bacteria</taxon>
        <taxon>Bacillati</taxon>
        <taxon>Bacillota</taxon>
        <taxon>Bacilli</taxon>
        <taxon>Bacillales</taxon>
        <taxon>Paenibacillaceae</taxon>
        <taxon>Paenibacillus</taxon>
    </lineage>
</organism>
<dbReference type="Pfam" id="PF13160">
    <property type="entry name" value="DUF3995"/>
    <property type="match status" value="1"/>
</dbReference>
<keyword evidence="1" id="KW-0812">Transmembrane</keyword>
<sequence length="134" mass="14764">MDRGSLVICVERNSLVLDGRRRKGALAAIPSTGSEPLFRPGKTATVVVAVALALAGWFVLELGEAVHRFLFPSWLLMCGGWLLAAVFILRTIGDFRWVGLFKKQRGTLFAKWDTRLYSPLCLFIGVCLLVVAGR</sequence>
<feature type="transmembrane region" description="Helical" evidence="1">
    <location>
        <begin position="43"/>
        <end position="60"/>
    </location>
</feature>
<evidence type="ECO:0000256" key="1">
    <source>
        <dbReference type="SAM" id="Phobius"/>
    </source>
</evidence>
<evidence type="ECO:0000313" key="2">
    <source>
        <dbReference type="EMBL" id="UJF33021.1"/>
    </source>
</evidence>
<accession>A0ABY3SIH3</accession>
<protein>
    <submittedName>
        <fullName evidence="2">DUF3995 domain-containing protein</fullName>
    </submittedName>
</protein>
<dbReference type="InterPro" id="IPR025058">
    <property type="entry name" value="DUF3995"/>
</dbReference>
<gene>
    <name evidence="2" type="ORF">L0M14_26195</name>
</gene>
<dbReference type="Proteomes" id="UP001649230">
    <property type="component" value="Chromosome"/>
</dbReference>
<feature type="transmembrane region" description="Helical" evidence="1">
    <location>
        <begin position="72"/>
        <end position="93"/>
    </location>
</feature>
<reference evidence="2 3" key="1">
    <citation type="journal article" date="2024" name="Int. J. Syst. Evol. Microbiol.">
        <title>Paenibacillus hexagrammi sp. nov., a novel bacterium isolated from the gut content of Hexagrammos agrammus.</title>
        <authorList>
            <person name="Jung H.K."/>
            <person name="Kim D.G."/>
            <person name="Zin H."/>
            <person name="Park J."/>
            <person name="Jung H."/>
            <person name="Kim Y.O."/>
            <person name="Kong H.J."/>
            <person name="Kim J.W."/>
            <person name="Kim Y.S."/>
        </authorList>
    </citation>
    <scope>NUCLEOTIDE SEQUENCE [LARGE SCALE GENOMIC DNA]</scope>
    <source>
        <strain evidence="2 3">YPD9-1</strain>
    </source>
</reference>
<keyword evidence="1" id="KW-0472">Membrane</keyword>
<dbReference type="EMBL" id="CP090978">
    <property type="protein sequence ID" value="UJF33021.1"/>
    <property type="molecule type" value="Genomic_DNA"/>
</dbReference>
<name>A0ABY3SIH3_9BACL</name>
<proteinExistence type="predicted"/>
<keyword evidence="3" id="KW-1185">Reference proteome</keyword>
<keyword evidence="1" id="KW-1133">Transmembrane helix</keyword>
<feature type="transmembrane region" description="Helical" evidence="1">
    <location>
        <begin position="114"/>
        <end position="133"/>
    </location>
</feature>
<evidence type="ECO:0000313" key="3">
    <source>
        <dbReference type="Proteomes" id="UP001649230"/>
    </source>
</evidence>
<dbReference type="RefSeq" id="WP_235119363.1">
    <property type="nucleotide sequence ID" value="NZ_CP090978.1"/>
</dbReference>